<evidence type="ECO:0000256" key="1">
    <source>
        <dbReference type="SAM" id="MobiDB-lite"/>
    </source>
</evidence>
<name>A0A9K3GVA8_HELAN</name>
<comment type="caution">
    <text evidence="2">The sequence shown here is derived from an EMBL/GenBank/DDBJ whole genome shotgun (WGS) entry which is preliminary data.</text>
</comment>
<protein>
    <submittedName>
        <fullName evidence="2">Uncharacterized protein</fullName>
    </submittedName>
</protein>
<dbReference type="Gramene" id="mRNA:HanXRQr2_Chr17g0822761">
    <property type="protein sequence ID" value="mRNA:HanXRQr2_Chr17g0822761"/>
    <property type="gene ID" value="HanXRQr2_Chr17g0822761"/>
</dbReference>
<sequence length="56" mass="6692">MICATVNRKNDLWQWQASREWRRPTTTLKSPPPEKRSVAVTSDDNEWLQEASYDWL</sequence>
<keyword evidence="3" id="KW-1185">Reference proteome</keyword>
<evidence type="ECO:0000313" key="2">
    <source>
        <dbReference type="EMBL" id="KAF5757107.1"/>
    </source>
</evidence>
<evidence type="ECO:0000313" key="3">
    <source>
        <dbReference type="Proteomes" id="UP000215914"/>
    </source>
</evidence>
<feature type="region of interest" description="Disordered" evidence="1">
    <location>
        <begin position="23"/>
        <end position="43"/>
    </location>
</feature>
<dbReference type="Proteomes" id="UP000215914">
    <property type="component" value="Unassembled WGS sequence"/>
</dbReference>
<dbReference type="AlphaFoldDB" id="A0A9K3GVA8"/>
<accession>A0A9K3GVA8</accession>
<dbReference type="EMBL" id="MNCJ02000332">
    <property type="protein sequence ID" value="KAF5757107.1"/>
    <property type="molecule type" value="Genomic_DNA"/>
</dbReference>
<proteinExistence type="predicted"/>
<gene>
    <name evidence="2" type="ORF">HanXRQr2_Chr17g0822761</name>
</gene>
<reference evidence="2" key="1">
    <citation type="journal article" date="2017" name="Nature">
        <title>The sunflower genome provides insights into oil metabolism, flowering and Asterid evolution.</title>
        <authorList>
            <person name="Badouin H."/>
            <person name="Gouzy J."/>
            <person name="Grassa C.J."/>
            <person name="Murat F."/>
            <person name="Staton S.E."/>
            <person name="Cottret L."/>
            <person name="Lelandais-Briere C."/>
            <person name="Owens G.L."/>
            <person name="Carrere S."/>
            <person name="Mayjonade B."/>
            <person name="Legrand L."/>
            <person name="Gill N."/>
            <person name="Kane N.C."/>
            <person name="Bowers J.E."/>
            <person name="Hubner S."/>
            <person name="Bellec A."/>
            <person name="Berard A."/>
            <person name="Berges H."/>
            <person name="Blanchet N."/>
            <person name="Boniface M.C."/>
            <person name="Brunel D."/>
            <person name="Catrice O."/>
            <person name="Chaidir N."/>
            <person name="Claudel C."/>
            <person name="Donnadieu C."/>
            <person name="Faraut T."/>
            <person name="Fievet G."/>
            <person name="Helmstetter N."/>
            <person name="King M."/>
            <person name="Knapp S.J."/>
            <person name="Lai Z."/>
            <person name="Le Paslier M.C."/>
            <person name="Lippi Y."/>
            <person name="Lorenzon L."/>
            <person name="Mandel J.R."/>
            <person name="Marage G."/>
            <person name="Marchand G."/>
            <person name="Marquand E."/>
            <person name="Bret-Mestries E."/>
            <person name="Morien E."/>
            <person name="Nambeesan S."/>
            <person name="Nguyen T."/>
            <person name="Pegot-Espagnet P."/>
            <person name="Pouilly N."/>
            <person name="Raftis F."/>
            <person name="Sallet E."/>
            <person name="Schiex T."/>
            <person name="Thomas J."/>
            <person name="Vandecasteele C."/>
            <person name="Vares D."/>
            <person name="Vear F."/>
            <person name="Vautrin S."/>
            <person name="Crespi M."/>
            <person name="Mangin B."/>
            <person name="Burke J.M."/>
            <person name="Salse J."/>
            <person name="Munos S."/>
            <person name="Vincourt P."/>
            <person name="Rieseberg L.H."/>
            <person name="Langlade N.B."/>
        </authorList>
    </citation>
    <scope>NUCLEOTIDE SEQUENCE</scope>
    <source>
        <tissue evidence="2">Leaves</tissue>
    </source>
</reference>
<organism evidence="2 3">
    <name type="scientific">Helianthus annuus</name>
    <name type="common">Common sunflower</name>
    <dbReference type="NCBI Taxonomy" id="4232"/>
    <lineage>
        <taxon>Eukaryota</taxon>
        <taxon>Viridiplantae</taxon>
        <taxon>Streptophyta</taxon>
        <taxon>Embryophyta</taxon>
        <taxon>Tracheophyta</taxon>
        <taxon>Spermatophyta</taxon>
        <taxon>Magnoliopsida</taxon>
        <taxon>eudicotyledons</taxon>
        <taxon>Gunneridae</taxon>
        <taxon>Pentapetalae</taxon>
        <taxon>asterids</taxon>
        <taxon>campanulids</taxon>
        <taxon>Asterales</taxon>
        <taxon>Asteraceae</taxon>
        <taxon>Asteroideae</taxon>
        <taxon>Heliantheae alliance</taxon>
        <taxon>Heliantheae</taxon>
        <taxon>Helianthus</taxon>
    </lineage>
</organism>
<reference evidence="2" key="2">
    <citation type="submission" date="2020-06" db="EMBL/GenBank/DDBJ databases">
        <title>Helianthus annuus Genome sequencing and assembly Release 2.</title>
        <authorList>
            <person name="Gouzy J."/>
            <person name="Langlade N."/>
            <person name="Munos S."/>
        </authorList>
    </citation>
    <scope>NUCLEOTIDE SEQUENCE</scope>
    <source>
        <tissue evidence="2">Leaves</tissue>
    </source>
</reference>